<accession>A0ABV0KJM2</accession>
<protein>
    <submittedName>
        <fullName evidence="2">DUF167 domain-containing protein</fullName>
    </submittedName>
</protein>
<keyword evidence="3" id="KW-1185">Reference proteome</keyword>
<evidence type="ECO:0000313" key="3">
    <source>
        <dbReference type="Proteomes" id="UP001476950"/>
    </source>
</evidence>
<dbReference type="Proteomes" id="UP001476950">
    <property type="component" value="Unassembled WGS sequence"/>
</dbReference>
<dbReference type="SUPFAM" id="SSF69786">
    <property type="entry name" value="YggU-like"/>
    <property type="match status" value="1"/>
</dbReference>
<evidence type="ECO:0000313" key="2">
    <source>
        <dbReference type="EMBL" id="MEP1058575.1"/>
    </source>
</evidence>
<dbReference type="NCBIfam" id="TIGR00251">
    <property type="entry name" value="DUF167 family protein"/>
    <property type="match status" value="1"/>
</dbReference>
<name>A0ABV0KJM2_9CYAN</name>
<dbReference type="InterPro" id="IPR036591">
    <property type="entry name" value="YggU-like_sf"/>
</dbReference>
<sequence length="49" mass="5287">MTEVLSGRHGKANQELIQLLAEALGATKAYIRIKLDATSRTKCVAVDMA</sequence>
<dbReference type="Pfam" id="PF02594">
    <property type="entry name" value="DUF167"/>
    <property type="match status" value="1"/>
</dbReference>
<proteinExistence type="inferred from homology"/>
<dbReference type="Gene3D" id="3.30.1200.10">
    <property type="entry name" value="YggU-like"/>
    <property type="match status" value="1"/>
</dbReference>
<dbReference type="EMBL" id="JAMPLM010000005">
    <property type="protein sequence ID" value="MEP1058575.1"/>
    <property type="molecule type" value="Genomic_DNA"/>
</dbReference>
<organism evidence="2 3">
    <name type="scientific">Stenomitos frigidus AS-A4</name>
    <dbReference type="NCBI Taxonomy" id="2933935"/>
    <lineage>
        <taxon>Bacteria</taxon>
        <taxon>Bacillati</taxon>
        <taxon>Cyanobacteriota</taxon>
        <taxon>Cyanophyceae</taxon>
        <taxon>Leptolyngbyales</taxon>
        <taxon>Leptolyngbyaceae</taxon>
        <taxon>Stenomitos</taxon>
    </lineage>
</organism>
<dbReference type="RefSeq" id="WP_199305151.1">
    <property type="nucleotide sequence ID" value="NZ_JAMPLM010000005.1"/>
</dbReference>
<evidence type="ECO:0000256" key="1">
    <source>
        <dbReference type="ARBA" id="ARBA00010364"/>
    </source>
</evidence>
<dbReference type="InterPro" id="IPR003746">
    <property type="entry name" value="DUF167"/>
</dbReference>
<comment type="caution">
    <text evidence="2">The sequence shown here is derived from an EMBL/GenBank/DDBJ whole genome shotgun (WGS) entry which is preliminary data.</text>
</comment>
<comment type="similarity">
    <text evidence="1">Belongs to the UPF0235 family.</text>
</comment>
<reference evidence="2 3" key="1">
    <citation type="submission" date="2022-04" db="EMBL/GenBank/DDBJ databases">
        <title>Positive selection, recombination, and allopatry shape intraspecific diversity of widespread and dominant cyanobacteria.</title>
        <authorList>
            <person name="Wei J."/>
            <person name="Shu W."/>
            <person name="Hu C."/>
        </authorList>
    </citation>
    <scope>NUCLEOTIDE SEQUENCE [LARGE SCALE GENOMIC DNA]</scope>
    <source>
        <strain evidence="2 3">AS-A4</strain>
    </source>
</reference>
<gene>
    <name evidence="2" type="ORF">NDI38_09000</name>
</gene>